<evidence type="ECO:0000313" key="2">
    <source>
        <dbReference type="Proteomes" id="UP000199542"/>
    </source>
</evidence>
<evidence type="ECO:0000313" key="1">
    <source>
        <dbReference type="EMBL" id="SCW40441.1"/>
    </source>
</evidence>
<accession>A0A1G4Q7K9</accession>
<dbReference type="EMBL" id="FMTM01000001">
    <property type="protein sequence ID" value="SCW40441.1"/>
    <property type="molecule type" value="Genomic_DNA"/>
</dbReference>
<dbReference type="AlphaFoldDB" id="A0A1G4Q7K9"/>
<organism evidence="1 2">
    <name type="scientific">Rhizobium mongolense subsp. loessense</name>
    <dbReference type="NCBI Taxonomy" id="158890"/>
    <lineage>
        <taxon>Bacteria</taxon>
        <taxon>Pseudomonadati</taxon>
        <taxon>Pseudomonadota</taxon>
        <taxon>Alphaproteobacteria</taxon>
        <taxon>Hyphomicrobiales</taxon>
        <taxon>Rhizobiaceae</taxon>
        <taxon>Rhizobium/Agrobacterium group</taxon>
        <taxon>Rhizobium</taxon>
    </lineage>
</organism>
<proteinExistence type="predicted"/>
<gene>
    <name evidence="1" type="ORF">SAMN02927900_01428</name>
</gene>
<dbReference type="Proteomes" id="UP000199542">
    <property type="component" value="Unassembled WGS sequence"/>
</dbReference>
<protein>
    <submittedName>
        <fullName evidence="1">Lrp/AsnC family transcriptional regulator, leucine-responsive regulatory protein</fullName>
    </submittedName>
</protein>
<sequence>MMAVIRLPSTHQHIRPSLKQFYEIPQVVEVLRLTGEAVAISLVLRGEPPKPIGRDLSRLT</sequence>
<reference evidence="1 2" key="1">
    <citation type="submission" date="2016-10" db="EMBL/GenBank/DDBJ databases">
        <authorList>
            <person name="de Groot N.N."/>
        </authorList>
    </citation>
    <scope>NUCLEOTIDE SEQUENCE [LARGE SCALE GENOMIC DNA]</scope>
    <source>
        <strain evidence="1 2">CGMCC 1.3401</strain>
    </source>
</reference>
<name>A0A1G4Q7K9_9HYPH</name>